<reference evidence="11 12" key="1">
    <citation type="submission" date="2020-05" db="EMBL/GenBank/DDBJ databases">
        <title>Complete genome sequence of Gemmatimonas greenlandica TET16.</title>
        <authorList>
            <person name="Zeng Y."/>
        </authorList>
    </citation>
    <scope>NUCLEOTIDE SEQUENCE [LARGE SCALE GENOMIC DNA]</scope>
    <source>
        <strain evidence="11 12">TET16</strain>
    </source>
</reference>
<evidence type="ECO:0000256" key="4">
    <source>
        <dbReference type="ARBA" id="ARBA00022272"/>
    </source>
</evidence>
<evidence type="ECO:0000256" key="7">
    <source>
        <dbReference type="ARBA" id="ARBA00023141"/>
    </source>
</evidence>
<keyword evidence="6 9" id="KW-0822">Tryptophan biosynthesis</keyword>
<dbReference type="InterPro" id="IPR044643">
    <property type="entry name" value="TrpF_fam"/>
</dbReference>
<dbReference type="Gene3D" id="3.20.20.70">
    <property type="entry name" value="Aldolase class I"/>
    <property type="match status" value="1"/>
</dbReference>
<dbReference type="PANTHER" id="PTHR42894:SF1">
    <property type="entry name" value="N-(5'-PHOSPHORIBOSYL)ANTHRANILATE ISOMERASE"/>
    <property type="match status" value="1"/>
</dbReference>
<gene>
    <name evidence="9" type="primary">trpF</name>
    <name evidence="11" type="ORF">HKW67_05395</name>
</gene>
<dbReference type="AlphaFoldDB" id="A0A6M4INI7"/>
<evidence type="ECO:0000256" key="8">
    <source>
        <dbReference type="ARBA" id="ARBA00023235"/>
    </source>
</evidence>
<organism evidence="11 12">
    <name type="scientific">Gemmatimonas groenlandica</name>
    <dbReference type="NCBI Taxonomy" id="2732249"/>
    <lineage>
        <taxon>Bacteria</taxon>
        <taxon>Pseudomonadati</taxon>
        <taxon>Gemmatimonadota</taxon>
        <taxon>Gemmatimonadia</taxon>
        <taxon>Gemmatimonadales</taxon>
        <taxon>Gemmatimonadaceae</taxon>
        <taxon>Gemmatimonas</taxon>
    </lineage>
</organism>
<dbReference type="KEGG" id="ggr:HKW67_05395"/>
<keyword evidence="5 9" id="KW-0028">Amino-acid biosynthesis</keyword>
<evidence type="ECO:0000256" key="2">
    <source>
        <dbReference type="ARBA" id="ARBA00004664"/>
    </source>
</evidence>
<dbReference type="RefSeq" id="WP_171224414.1">
    <property type="nucleotide sequence ID" value="NZ_CP053085.1"/>
</dbReference>
<evidence type="ECO:0000259" key="10">
    <source>
        <dbReference type="Pfam" id="PF00697"/>
    </source>
</evidence>
<evidence type="ECO:0000256" key="5">
    <source>
        <dbReference type="ARBA" id="ARBA00022605"/>
    </source>
</evidence>
<dbReference type="GO" id="GO:0000162">
    <property type="term" value="P:L-tryptophan biosynthetic process"/>
    <property type="evidence" value="ECO:0007669"/>
    <property type="project" value="UniProtKB-UniRule"/>
</dbReference>
<comment type="catalytic activity">
    <reaction evidence="1 9">
        <text>N-(5-phospho-beta-D-ribosyl)anthranilate = 1-(2-carboxyphenylamino)-1-deoxy-D-ribulose 5-phosphate</text>
        <dbReference type="Rhea" id="RHEA:21540"/>
        <dbReference type="ChEBI" id="CHEBI:18277"/>
        <dbReference type="ChEBI" id="CHEBI:58613"/>
        <dbReference type="EC" id="5.3.1.24"/>
    </reaction>
</comment>
<sequence length="233" mass="24303">MTTATASGRDRALPVEVKICGLTRERDAAHAVHVGASYVGAIMAGGPRLLTVDRARAVLGPRRHDVQRVVVFGDQHLDDVIVTVQTLDLDIAQLHGHCSVASIDTIRRKTGRMVWPVLRVAGTTLPVDAVALGAAAGAVVLDAHVVGQLGGTGVTLDWSGLRDAVEALRESVPGIRIILAGGLRPGNVIEAIRLLSPDVVDVSSGVESETGVKDSVLVEQFVAAARSAAGMQR</sequence>
<keyword evidence="8 9" id="KW-0413">Isomerase</keyword>
<dbReference type="Proteomes" id="UP000500938">
    <property type="component" value="Chromosome"/>
</dbReference>
<proteinExistence type="inferred from homology"/>
<protein>
    <recommendedName>
        <fullName evidence="4 9">N-(5'-phosphoribosyl)anthranilate isomerase</fullName>
        <shortName evidence="9">PRAI</shortName>
        <ecNumber evidence="3 9">5.3.1.24</ecNumber>
    </recommendedName>
</protein>
<comment type="pathway">
    <text evidence="2 9">Amino-acid biosynthesis; L-tryptophan biosynthesis; L-tryptophan from chorismate: step 3/5.</text>
</comment>
<dbReference type="GO" id="GO:0004640">
    <property type="term" value="F:phosphoribosylanthranilate isomerase activity"/>
    <property type="evidence" value="ECO:0007669"/>
    <property type="project" value="UniProtKB-UniRule"/>
</dbReference>
<dbReference type="Pfam" id="PF00697">
    <property type="entry name" value="PRAI"/>
    <property type="match status" value="1"/>
</dbReference>
<dbReference type="HAMAP" id="MF_00135">
    <property type="entry name" value="PRAI"/>
    <property type="match status" value="1"/>
</dbReference>
<evidence type="ECO:0000313" key="11">
    <source>
        <dbReference type="EMBL" id="QJR34986.1"/>
    </source>
</evidence>
<accession>A0A6M4INI7</accession>
<dbReference type="EMBL" id="CP053085">
    <property type="protein sequence ID" value="QJR34986.1"/>
    <property type="molecule type" value="Genomic_DNA"/>
</dbReference>
<evidence type="ECO:0000256" key="1">
    <source>
        <dbReference type="ARBA" id="ARBA00001164"/>
    </source>
</evidence>
<dbReference type="InterPro" id="IPR011060">
    <property type="entry name" value="RibuloseP-bd_barrel"/>
</dbReference>
<keyword evidence="12" id="KW-1185">Reference proteome</keyword>
<name>A0A6M4INI7_9BACT</name>
<feature type="domain" description="N-(5'phosphoribosyl) anthranilate isomerase (PRAI)" evidence="10">
    <location>
        <begin position="17"/>
        <end position="223"/>
    </location>
</feature>
<dbReference type="EC" id="5.3.1.24" evidence="3 9"/>
<evidence type="ECO:0000256" key="6">
    <source>
        <dbReference type="ARBA" id="ARBA00022822"/>
    </source>
</evidence>
<dbReference type="CDD" id="cd00405">
    <property type="entry name" value="PRAI"/>
    <property type="match status" value="1"/>
</dbReference>
<evidence type="ECO:0000256" key="9">
    <source>
        <dbReference type="HAMAP-Rule" id="MF_00135"/>
    </source>
</evidence>
<dbReference type="PANTHER" id="PTHR42894">
    <property type="entry name" value="N-(5'-PHOSPHORIBOSYL)ANTHRANILATE ISOMERASE"/>
    <property type="match status" value="1"/>
</dbReference>
<evidence type="ECO:0000313" key="12">
    <source>
        <dbReference type="Proteomes" id="UP000500938"/>
    </source>
</evidence>
<dbReference type="InterPro" id="IPR001240">
    <property type="entry name" value="PRAI_dom"/>
</dbReference>
<evidence type="ECO:0000256" key="3">
    <source>
        <dbReference type="ARBA" id="ARBA00012572"/>
    </source>
</evidence>
<keyword evidence="7 9" id="KW-0057">Aromatic amino acid biosynthesis</keyword>
<comment type="similarity">
    <text evidence="9">Belongs to the TrpF family.</text>
</comment>
<dbReference type="SUPFAM" id="SSF51366">
    <property type="entry name" value="Ribulose-phoshate binding barrel"/>
    <property type="match status" value="1"/>
</dbReference>
<dbReference type="InterPro" id="IPR013785">
    <property type="entry name" value="Aldolase_TIM"/>
</dbReference>
<dbReference type="UniPathway" id="UPA00035">
    <property type="reaction ID" value="UER00042"/>
</dbReference>